<keyword evidence="11" id="KW-0675">Receptor</keyword>
<evidence type="ECO:0000256" key="4">
    <source>
        <dbReference type="ARBA" id="ARBA00022475"/>
    </source>
</evidence>
<dbReference type="Gene3D" id="2.60.40.10">
    <property type="entry name" value="Immunoglobulins"/>
    <property type="match status" value="1"/>
</dbReference>
<dbReference type="RefSeq" id="XP_041446691.1">
    <property type="nucleotide sequence ID" value="XM_041590757.1"/>
</dbReference>
<keyword evidence="6" id="KW-0732">Signal</keyword>
<keyword evidence="12" id="KW-0325">Glycoprotein</keyword>
<dbReference type="AlphaFoldDB" id="A0A1L8GP59"/>
<evidence type="ECO:0000256" key="13">
    <source>
        <dbReference type="ARBA" id="ARBA00023319"/>
    </source>
</evidence>
<keyword evidence="15" id="KW-1185">Reference proteome</keyword>
<evidence type="ECO:0000256" key="3">
    <source>
        <dbReference type="ARBA" id="ARBA00019135"/>
    </source>
</evidence>
<keyword evidence="7" id="KW-0391">Immunity</keyword>
<evidence type="ECO:0000256" key="8">
    <source>
        <dbReference type="ARBA" id="ARBA00022989"/>
    </source>
</evidence>
<dbReference type="GeneID" id="121403113"/>
<dbReference type="GO" id="GO:0002429">
    <property type="term" value="P:immune response-activating cell surface receptor signaling pathway"/>
    <property type="evidence" value="ECO:0007669"/>
    <property type="project" value="InterPro"/>
</dbReference>
<dbReference type="Pfam" id="PF07686">
    <property type="entry name" value="V-set"/>
    <property type="match status" value="1"/>
</dbReference>
<dbReference type="PaxDb" id="8355-A0A1L8GP59"/>
<evidence type="ECO:0000256" key="11">
    <source>
        <dbReference type="ARBA" id="ARBA00023170"/>
    </source>
</evidence>
<dbReference type="InterPro" id="IPR013106">
    <property type="entry name" value="Ig_V-set"/>
</dbReference>
<keyword evidence="4" id="KW-1003">Cell membrane</keyword>
<dbReference type="PROSITE" id="PS50835">
    <property type="entry name" value="IG_LIKE"/>
    <property type="match status" value="1"/>
</dbReference>
<comment type="similarity">
    <text evidence="2">Belongs to the natural cytotoxicity receptor (NCR) family.</text>
</comment>
<reference evidence="16" key="1">
    <citation type="submission" date="2025-08" db="UniProtKB">
        <authorList>
            <consortium name="RefSeq"/>
        </authorList>
    </citation>
    <scope>IDENTIFICATION</scope>
    <source>
        <strain evidence="16">J_2021</strain>
        <tissue evidence="16">Erythrocytes</tissue>
    </source>
</reference>
<keyword evidence="9" id="KW-0472">Membrane</keyword>
<evidence type="ECO:0000256" key="12">
    <source>
        <dbReference type="ARBA" id="ARBA00023180"/>
    </source>
</evidence>
<evidence type="ECO:0000313" key="16">
    <source>
        <dbReference type="RefSeq" id="XP_041446691.1"/>
    </source>
</evidence>
<evidence type="ECO:0000256" key="10">
    <source>
        <dbReference type="ARBA" id="ARBA00023157"/>
    </source>
</evidence>
<dbReference type="InterPro" id="IPR007110">
    <property type="entry name" value="Ig-like_dom"/>
</dbReference>
<proteinExistence type="inferred from homology"/>
<dbReference type="SMART" id="SM00406">
    <property type="entry name" value="IGv"/>
    <property type="match status" value="1"/>
</dbReference>
<dbReference type="InterPro" id="IPR013783">
    <property type="entry name" value="Ig-like_fold"/>
</dbReference>
<dbReference type="InterPro" id="IPR036179">
    <property type="entry name" value="Ig-like_dom_sf"/>
</dbReference>
<evidence type="ECO:0000256" key="1">
    <source>
        <dbReference type="ARBA" id="ARBA00004251"/>
    </source>
</evidence>
<accession>A0A1L8GP59</accession>
<protein>
    <recommendedName>
        <fullName evidence="3">Natural cytotoxicity triggering receptor 3</fullName>
    </recommendedName>
    <alternativeName>
        <fullName evidence="14">Natural killer cell p30-related protein</fullName>
    </alternativeName>
</protein>
<keyword evidence="10" id="KW-1015">Disulfide bond</keyword>
<dbReference type="SUPFAM" id="SSF48726">
    <property type="entry name" value="Immunoglobulin"/>
    <property type="match status" value="1"/>
</dbReference>
<dbReference type="PANTHER" id="PTHR47904">
    <property type="entry name" value="NATURAL CYTOTOXICITY TRIGGERING RECEPTOR 3"/>
    <property type="match status" value="1"/>
</dbReference>
<dbReference type="InterPro" id="IPR043226">
    <property type="entry name" value="NCR3"/>
</dbReference>
<dbReference type="SMART" id="SM00409">
    <property type="entry name" value="IG"/>
    <property type="match status" value="1"/>
</dbReference>
<organism evidence="15 16">
    <name type="scientific">Xenopus laevis</name>
    <name type="common">African clawed frog</name>
    <dbReference type="NCBI Taxonomy" id="8355"/>
    <lineage>
        <taxon>Eukaryota</taxon>
        <taxon>Metazoa</taxon>
        <taxon>Chordata</taxon>
        <taxon>Craniata</taxon>
        <taxon>Vertebrata</taxon>
        <taxon>Euteleostomi</taxon>
        <taxon>Amphibia</taxon>
        <taxon>Batrachia</taxon>
        <taxon>Anura</taxon>
        <taxon>Pipoidea</taxon>
        <taxon>Pipidae</taxon>
        <taxon>Xenopodinae</taxon>
        <taxon>Xenopus</taxon>
        <taxon>Xenopus</taxon>
    </lineage>
</organism>
<gene>
    <name evidence="16" type="primary">LOC121403113</name>
</gene>
<keyword evidence="13" id="KW-0393">Immunoglobulin domain</keyword>
<evidence type="ECO:0000313" key="15">
    <source>
        <dbReference type="Proteomes" id="UP000186698"/>
    </source>
</evidence>
<dbReference type="KEGG" id="xla:121403113"/>
<evidence type="ECO:0000256" key="2">
    <source>
        <dbReference type="ARBA" id="ARBA00006531"/>
    </source>
</evidence>
<dbReference type="InterPro" id="IPR003599">
    <property type="entry name" value="Ig_sub"/>
</dbReference>
<dbReference type="GO" id="GO:0045954">
    <property type="term" value="P:positive regulation of natural killer cell mediated cytotoxicity"/>
    <property type="evidence" value="ECO:0007669"/>
    <property type="project" value="InterPro"/>
</dbReference>
<name>A0A1L8GP59_XENLA</name>
<evidence type="ECO:0000256" key="6">
    <source>
        <dbReference type="ARBA" id="ARBA00022729"/>
    </source>
</evidence>
<comment type="subcellular location">
    <subcellularLocation>
        <location evidence="1">Cell membrane</location>
        <topology evidence="1">Single-pass type I membrane protein</topology>
    </subcellularLocation>
</comment>
<keyword evidence="5" id="KW-0812">Transmembrane</keyword>
<evidence type="ECO:0000256" key="7">
    <source>
        <dbReference type="ARBA" id="ARBA00022859"/>
    </source>
</evidence>
<evidence type="ECO:0000256" key="14">
    <source>
        <dbReference type="ARBA" id="ARBA00032296"/>
    </source>
</evidence>
<dbReference type="PANTHER" id="PTHR47904:SF1">
    <property type="entry name" value="NATURAL CYTOTOXICITY TRIGGERING RECEPTOR 3"/>
    <property type="match status" value="1"/>
</dbReference>
<dbReference type="OrthoDB" id="9898017at2759"/>
<evidence type="ECO:0000256" key="9">
    <source>
        <dbReference type="ARBA" id="ARBA00023136"/>
    </source>
</evidence>
<evidence type="ECO:0000256" key="5">
    <source>
        <dbReference type="ARBA" id="ARBA00022692"/>
    </source>
</evidence>
<sequence length="287" mass="32607">MRPVGLLLLLKTLKGCLPQDIHVSQIPVINTRVGSTVILPCNYTLNIKNSTAPGWYDWYRHVPNGPKVSDDSEDFKGRISKVSNDNFMDQKRADIELKDVMLSDTGNYICQVSFVSSMVISAHGNGTFINVSESTENIPAGNTLTVSLSAGAAVLIILISVAGYLAYTNKGFHSNREEGPIVYTDFTEPRIDNFHMPSQEWQNTENQLYNGENFQNTYAEFLDNSRIHIPQKPRIDNFHMPSQEWQNKENQLYNGENFQNTYAEFLDNSRIHIPQSNHETHQYSMIQ</sequence>
<keyword evidence="8" id="KW-1133">Transmembrane helix</keyword>
<dbReference type="GO" id="GO:0005886">
    <property type="term" value="C:plasma membrane"/>
    <property type="evidence" value="ECO:0007669"/>
    <property type="project" value="UniProtKB-SubCell"/>
</dbReference>
<dbReference type="Proteomes" id="UP000186698">
    <property type="component" value="Chromosome 4L"/>
</dbReference>